<evidence type="ECO:0000313" key="3">
    <source>
        <dbReference type="EMBL" id="KAG5674814.1"/>
    </source>
</evidence>
<protein>
    <submittedName>
        <fullName evidence="3">Uncharacterized protein</fullName>
    </submittedName>
</protein>
<sequence length="697" mass="75695">MKISAKILYCVLLIIFSANYEIAEAKGGRGGFGGRSSGGSSRGGGWGGSKSSGGWFSRPSSSSHSYSRPSPSYSYSHPSPSYTYSRPSYSAPAPSPSYGWNINTNTNSRGTSIGSNSPSYGWNIGNNANTGSISSNTGSKPNYGWNIGSNTNTGSHIGSSNTGSKTNYGWNFGSNSNAPKPSAPVGPPPSYPGYQNRPVGNSNLPPAYSPSYHNPPAYSPSHYNPPSYSSNNVYRTNSYNTFSSYPGSHYSGMNHGYGQQFGSAGLGGNTYISNNYYGSNNRGGFGGSGFLTNALFYGAGMHHGYSWGRHSDHNYYGNDHYRRREWNEDQDRSWRATTQAPYFANKVPGEDKILPASAVVGAAYAFGLVSLLPLNVPKNNPLMYCSNTDLMQAQIRLENGYTYQCINNTIEVICPKIDNSTNVLNTTVINEENELNSTDASTITISTSLPICENRLMTCSNEESIEEIYCKSGTLYSNENIFCNSTTLLNGTNINETITILNCYKGELPNSQASFIPTTTPFPATTTEKSLSIGAKIHIFLLKLVGKSDVLEKTTIAPEPDIPQLSLNDSWTPEALTIPPETTTESTTTTTTTEGPYKWMMKQTKQLENGTIVTELQDVPEDLLNISKMYNNLTVNLGMEKSEGTTMPPEYVKVYLTKTEANVANSTVNATEVSTTTSTEKYAEMKLNEQDELDYTA</sequence>
<feature type="region of interest" description="Disordered" evidence="1">
    <location>
        <begin position="168"/>
        <end position="213"/>
    </location>
</feature>
<evidence type="ECO:0000256" key="2">
    <source>
        <dbReference type="SAM" id="SignalP"/>
    </source>
</evidence>
<feature type="region of interest" description="Disordered" evidence="1">
    <location>
        <begin position="27"/>
        <end position="73"/>
    </location>
</feature>
<name>A0A9J6C030_POLVA</name>
<feature type="chain" id="PRO_5039925441" evidence="2">
    <location>
        <begin position="26"/>
        <end position="697"/>
    </location>
</feature>
<gene>
    <name evidence="3" type="ORF">PVAND_004761</name>
</gene>
<feature type="compositionally biased region" description="Low complexity" evidence="1">
    <location>
        <begin position="52"/>
        <end position="73"/>
    </location>
</feature>
<accession>A0A9J6C030</accession>
<dbReference type="OrthoDB" id="7799670at2759"/>
<feature type="compositionally biased region" description="Polar residues" evidence="1">
    <location>
        <begin position="168"/>
        <end position="177"/>
    </location>
</feature>
<dbReference type="EMBL" id="JADBJN010000002">
    <property type="protein sequence ID" value="KAG5674814.1"/>
    <property type="molecule type" value="Genomic_DNA"/>
</dbReference>
<evidence type="ECO:0000313" key="4">
    <source>
        <dbReference type="Proteomes" id="UP001107558"/>
    </source>
</evidence>
<feature type="compositionally biased region" description="Gly residues" evidence="1">
    <location>
        <begin position="28"/>
        <end position="51"/>
    </location>
</feature>
<feature type="signal peptide" evidence="2">
    <location>
        <begin position="1"/>
        <end position="25"/>
    </location>
</feature>
<dbReference type="Proteomes" id="UP001107558">
    <property type="component" value="Chromosome 2"/>
</dbReference>
<evidence type="ECO:0000256" key="1">
    <source>
        <dbReference type="SAM" id="MobiDB-lite"/>
    </source>
</evidence>
<feature type="compositionally biased region" description="Pro residues" evidence="1">
    <location>
        <begin position="181"/>
        <end position="191"/>
    </location>
</feature>
<dbReference type="AlphaFoldDB" id="A0A9J6C030"/>
<keyword evidence="2" id="KW-0732">Signal</keyword>
<keyword evidence="4" id="KW-1185">Reference proteome</keyword>
<reference evidence="3" key="1">
    <citation type="submission" date="2021-03" db="EMBL/GenBank/DDBJ databases">
        <title>Chromosome level genome of the anhydrobiotic midge Polypedilum vanderplanki.</title>
        <authorList>
            <person name="Yoshida Y."/>
            <person name="Kikawada T."/>
            <person name="Gusev O."/>
        </authorList>
    </citation>
    <scope>NUCLEOTIDE SEQUENCE</scope>
    <source>
        <strain evidence="3">NIAS01</strain>
        <tissue evidence="3">Whole body or cell culture</tissue>
    </source>
</reference>
<organism evidence="3 4">
    <name type="scientific">Polypedilum vanderplanki</name>
    <name type="common">Sleeping chironomid midge</name>
    <dbReference type="NCBI Taxonomy" id="319348"/>
    <lineage>
        <taxon>Eukaryota</taxon>
        <taxon>Metazoa</taxon>
        <taxon>Ecdysozoa</taxon>
        <taxon>Arthropoda</taxon>
        <taxon>Hexapoda</taxon>
        <taxon>Insecta</taxon>
        <taxon>Pterygota</taxon>
        <taxon>Neoptera</taxon>
        <taxon>Endopterygota</taxon>
        <taxon>Diptera</taxon>
        <taxon>Nematocera</taxon>
        <taxon>Chironomoidea</taxon>
        <taxon>Chironomidae</taxon>
        <taxon>Chironominae</taxon>
        <taxon>Polypedilum</taxon>
        <taxon>Polypedilum</taxon>
    </lineage>
</organism>
<comment type="caution">
    <text evidence="3">The sequence shown here is derived from an EMBL/GenBank/DDBJ whole genome shotgun (WGS) entry which is preliminary data.</text>
</comment>
<proteinExistence type="predicted"/>